<dbReference type="GO" id="GO:0008483">
    <property type="term" value="F:transaminase activity"/>
    <property type="evidence" value="ECO:0007669"/>
    <property type="project" value="UniProtKB-KW"/>
</dbReference>
<dbReference type="GO" id="GO:0030170">
    <property type="term" value="F:pyridoxal phosphate binding"/>
    <property type="evidence" value="ECO:0007669"/>
    <property type="project" value="InterPro"/>
</dbReference>
<dbReference type="Proteomes" id="UP000003560">
    <property type="component" value="Unassembled WGS sequence"/>
</dbReference>
<evidence type="ECO:0000256" key="2">
    <source>
        <dbReference type="ARBA" id="ARBA00012224"/>
    </source>
</evidence>
<evidence type="ECO:0000313" key="8">
    <source>
        <dbReference type="Proteomes" id="UP000003560"/>
    </source>
</evidence>
<evidence type="ECO:0000256" key="4">
    <source>
        <dbReference type="ARBA" id="ARBA00023239"/>
    </source>
</evidence>
<dbReference type="InterPro" id="IPR015422">
    <property type="entry name" value="PyrdxlP-dep_Trfase_small"/>
</dbReference>
<name>B6GAC5_9ACTN</name>
<evidence type="ECO:0000259" key="6">
    <source>
        <dbReference type="Pfam" id="PF00155"/>
    </source>
</evidence>
<dbReference type="STRING" id="445975.COLSTE_01021"/>
<evidence type="ECO:0000256" key="3">
    <source>
        <dbReference type="ARBA" id="ARBA00022898"/>
    </source>
</evidence>
<comment type="cofactor">
    <cofactor evidence="1">
        <name>pyridoxal 5'-phosphate</name>
        <dbReference type="ChEBI" id="CHEBI:597326"/>
    </cofactor>
</comment>
<dbReference type="HOGENOM" id="CLU_017584_15_0_11"/>
<feature type="domain" description="Aminotransferase class I/classII large" evidence="6">
    <location>
        <begin position="21"/>
        <end position="339"/>
    </location>
</feature>
<dbReference type="InterPro" id="IPR015421">
    <property type="entry name" value="PyrdxlP-dep_Trfase_major"/>
</dbReference>
<dbReference type="AlphaFoldDB" id="B6GAC5"/>
<evidence type="ECO:0000313" key="7">
    <source>
        <dbReference type="EMBL" id="EEA90739.1"/>
    </source>
</evidence>
<evidence type="ECO:0000256" key="1">
    <source>
        <dbReference type="ARBA" id="ARBA00001933"/>
    </source>
</evidence>
<dbReference type="InterPro" id="IPR004839">
    <property type="entry name" value="Aminotransferase_I/II_large"/>
</dbReference>
<dbReference type="EC" id="4.4.1.13" evidence="2"/>
<proteinExistence type="inferred from homology"/>
<keyword evidence="3" id="KW-0663">Pyridoxal phosphate</keyword>
<dbReference type="SUPFAM" id="SSF53383">
    <property type="entry name" value="PLP-dependent transferases"/>
    <property type="match status" value="1"/>
</dbReference>
<organism evidence="7 8">
    <name type="scientific">Collinsella stercoris DSM 13279</name>
    <dbReference type="NCBI Taxonomy" id="445975"/>
    <lineage>
        <taxon>Bacteria</taxon>
        <taxon>Bacillati</taxon>
        <taxon>Actinomycetota</taxon>
        <taxon>Coriobacteriia</taxon>
        <taxon>Coriobacteriales</taxon>
        <taxon>Coriobacteriaceae</taxon>
        <taxon>Collinsella</taxon>
    </lineage>
</organism>
<accession>B6GAC5</accession>
<reference evidence="7 8" key="2">
    <citation type="submission" date="2008-10" db="EMBL/GenBank/DDBJ databases">
        <authorList>
            <person name="Fulton L."/>
            <person name="Clifton S."/>
            <person name="Fulton B."/>
            <person name="Xu J."/>
            <person name="Minx P."/>
            <person name="Pepin K.H."/>
            <person name="Johnson M."/>
            <person name="Thiruvilangam P."/>
            <person name="Bhonagiri V."/>
            <person name="Nash W.E."/>
            <person name="Mardis E.R."/>
            <person name="Wilson R.K."/>
        </authorList>
    </citation>
    <scope>NUCLEOTIDE SEQUENCE [LARGE SCALE GENOMIC DNA]</scope>
    <source>
        <strain evidence="7 8">DSM 13279</strain>
    </source>
</reference>
<dbReference type="PANTHER" id="PTHR43525:SF1">
    <property type="entry name" value="PROTEIN MALY"/>
    <property type="match status" value="1"/>
</dbReference>
<keyword evidence="4" id="KW-0456">Lyase</keyword>
<dbReference type="EMBL" id="ABXJ01000059">
    <property type="protein sequence ID" value="EEA90739.1"/>
    <property type="molecule type" value="Genomic_DNA"/>
</dbReference>
<sequence length="350" mass="39403">MDLPTSVEISRALIKRAEHPIYGYTDRGPEYQRLFAERFDSSHQGVKPSDVVLSTGVMYSIAGALEIFTNPGDCVLIMRPCYRPFVTTVESLGRKPVFVDMIQGKDAYEIDFDGMDHAAAQCRAFILCNPHNPTGRVFTHGELESLAALCERHQLIVISDEIHSDFVYGDSKFSSIATASQYVRDHGVFCVAPTKAFNLAGIKISAALIFNQDMNRRFVGRAKTVGINSINLFAMEALKAAYVQSGSWQEGLLQYLGDNRDIVTRFVEANRESIQAYRPEGTYFYWLNFPEVENVATHLAHEARVVLNDGTDFSPYCSEWARLNFACPQRVLTSALERIASWRRERCGRL</sequence>
<dbReference type="Gene3D" id="3.40.640.10">
    <property type="entry name" value="Type I PLP-dependent aspartate aminotransferase-like (Major domain)"/>
    <property type="match status" value="1"/>
</dbReference>
<keyword evidence="7" id="KW-0808">Transferase</keyword>
<dbReference type="InterPro" id="IPR051798">
    <property type="entry name" value="Class-II_PLP-Dep_Aminotrans"/>
</dbReference>
<dbReference type="GO" id="GO:0047804">
    <property type="term" value="F:cysteine-S-conjugate beta-lyase activity"/>
    <property type="evidence" value="ECO:0007669"/>
    <property type="project" value="UniProtKB-EC"/>
</dbReference>
<dbReference type="InterPro" id="IPR015424">
    <property type="entry name" value="PyrdxlP-dep_Trfase"/>
</dbReference>
<keyword evidence="7" id="KW-0032">Aminotransferase</keyword>
<comment type="caution">
    <text evidence="7">The sequence shown here is derived from an EMBL/GenBank/DDBJ whole genome shotgun (WGS) entry which is preliminary data.</text>
</comment>
<keyword evidence="8" id="KW-1185">Reference proteome</keyword>
<dbReference type="Gene3D" id="3.90.1150.10">
    <property type="entry name" value="Aspartate Aminotransferase, domain 1"/>
    <property type="match status" value="1"/>
</dbReference>
<dbReference type="eggNOG" id="COG1168">
    <property type="taxonomic scope" value="Bacteria"/>
</dbReference>
<dbReference type="PANTHER" id="PTHR43525">
    <property type="entry name" value="PROTEIN MALY"/>
    <property type="match status" value="1"/>
</dbReference>
<dbReference type="Pfam" id="PF00155">
    <property type="entry name" value="Aminotran_1_2"/>
    <property type="match status" value="1"/>
</dbReference>
<protein>
    <recommendedName>
        <fullName evidence="2">cysteine-S-conjugate beta-lyase</fullName>
        <ecNumber evidence="2">4.4.1.13</ecNumber>
    </recommendedName>
</protein>
<reference evidence="7 8" key="1">
    <citation type="submission" date="2008-10" db="EMBL/GenBank/DDBJ databases">
        <title>Draft genome sequence of Collinsella stercoris (DSM 13279).</title>
        <authorList>
            <person name="Sudarsanam P."/>
            <person name="Ley R."/>
            <person name="Guruge J."/>
            <person name="Turnbaugh P.J."/>
            <person name="Mahowald M."/>
            <person name="Liep D."/>
            <person name="Gordon J."/>
        </authorList>
    </citation>
    <scope>NUCLEOTIDE SEQUENCE [LARGE SCALE GENOMIC DNA]</scope>
    <source>
        <strain evidence="7 8">DSM 13279</strain>
    </source>
</reference>
<dbReference type="CDD" id="cd00609">
    <property type="entry name" value="AAT_like"/>
    <property type="match status" value="1"/>
</dbReference>
<comment type="similarity">
    <text evidence="5">Belongs to the class-II pyridoxal-phosphate-dependent aminotransferase family. MalY/PatB cystathionine beta-lyase subfamily.</text>
</comment>
<evidence type="ECO:0000256" key="5">
    <source>
        <dbReference type="ARBA" id="ARBA00037974"/>
    </source>
</evidence>
<gene>
    <name evidence="7" type="ORF">COLSTE_01021</name>
</gene>